<dbReference type="Gene3D" id="3.40.50.150">
    <property type="entry name" value="Vaccinia Virus protein VP39"/>
    <property type="match status" value="1"/>
</dbReference>
<dbReference type="InterPro" id="IPR029063">
    <property type="entry name" value="SAM-dependent_MTases_sf"/>
</dbReference>
<dbReference type="AlphaFoldDB" id="A0A6J4NJ99"/>
<accession>A0A6J4NJ99</accession>
<reference evidence="1" key="1">
    <citation type="submission" date="2020-02" db="EMBL/GenBank/DDBJ databases">
        <authorList>
            <person name="Meier V. D."/>
        </authorList>
    </citation>
    <scope>NUCLEOTIDE SEQUENCE</scope>
    <source>
        <strain evidence="1">AVDCRST_MAG35</strain>
    </source>
</reference>
<organism evidence="1">
    <name type="scientific">uncultured Quadrisphaera sp</name>
    <dbReference type="NCBI Taxonomy" id="904978"/>
    <lineage>
        <taxon>Bacteria</taxon>
        <taxon>Bacillati</taxon>
        <taxon>Actinomycetota</taxon>
        <taxon>Actinomycetes</taxon>
        <taxon>Kineosporiales</taxon>
        <taxon>Kineosporiaceae</taxon>
        <taxon>Quadrisphaera</taxon>
        <taxon>environmental samples</taxon>
    </lineage>
</organism>
<gene>
    <name evidence="1" type="ORF">AVDCRST_MAG35-43</name>
</gene>
<sequence length="272" mass="28895">MTRGTTGANRLRRLDRWLAGPQGRRLRRARDPLVVDLGHGASPVTTLELARRLRAVRPDVEVVGLEIHPERVAVARAAAREDLRGGPPGAVPVRFELGGFELGPLPGEGRRPVLVRAANVLRQYPEEEVGAAWAEVVGRLAPGGLLVDATCDELGRRAAWLAVVAGRGGAPATASLTVSVRLAGLGRPGEVAERLPKALIHRNTPGEPVHAWLGALDAAWERAAAVGAFGARQRWVAACAAVRSAGWPVLDGPARWRLGEVGLAWPPGYQEP</sequence>
<dbReference type="SUPFAM" id="SSF53335">
    <property type="entry name" value="S-adenosyl-L-methionine-dependent methyltransferases"/>
    <property type="match status" value="1"/>
</dbReference>
<protein>
    <submittedName>
        <fullName evidence="1">Uncharacterized protein SCO4203</fullName>
    </submittedName>
</protein>
<evidence type="ECO:0000313" key="1">
    <source>
        <dbReference type="EMBL" id="CAA9384543.1"/>
    </source>
</evidence>
<name>A0A6J4NJ99_9ACTN</name>
<dbReference type="EMBL" id="CADCUY010000011">
    <property type="protein sequence ID" value="CAA9384543.1"/>
    <property type="molecule type" value="Genomic_DNA"/>
</dbReference>
<proteinExistence type="predicted"/>